<protein>
    <recommendedName>
        <fullName evidence="4">Fatty acid-binding protein, muscle</fullName>
    </recommendedName>
    <alternativeName>
        <fullName evidence="5">M-FABP</fullName>
    </alternativeName>
</protein>
<sequence length="184" mass="20273">MPKVSLCGAGGISLGLINSIKAVRPPHSPTSAPKKRFESPSVNLVCRFKKSFKKMSFIGKKYKLEKSENFDEYMKELGVGMIMRKAGNSVSPTVEVTQDGDTYTLTTTSTFKTSTISFKLGEEFDEETLDGRKVKSIITLEGNKLTQEQKGDKPSTIVREFTDGELITTLTIGSVKSVRTYKAV</sequence>
<evidence type="ECO:0000256" key="2">
    <source>
        <dbReference type="ARBA" id="ARBA00023121"/>
    </source>
</evidence>
<evidence type="ECO:0000313" key="8">
    <source>
        <dbReference type="EMBL" id="EDV43211.2"/>
    </source>
</evidence>
<comment type="function">
    <text evidence="3">Binds fatty acids in a 1:1 molar ratio.</text>
</comment>
<dbReference type="KEGG" id="dan:6499432"/>
<feature type="domain" description="Cytosolic fatty-acid binding proteins" evidence="7">
    <location>
        <begin position="60"/>
        <end position="77"/>
    </location>
</feature>
<dbReference type="GO" id="GO:0040003">
    <property type="term" value="P:chitin-based cuticle development"/>
    <property type="evidence" value="ECO:0007669"/>
    <property type="project" value="EnsemblMetazoa"/>
</dbReference>
<evidence type="ECO:0000256" key="4">
    <source>
        <dbReference type="ARBA" id="ARBA00072951"/>
    </source>
</evidence>
<dbReference type="InterPro" id="IPR031259">
    <property type="entry name" value="ILBP"/>
</dbReference>
<evidence type="ECO:0000256" key="1">
    <source>
        <dbReference type="ARBA" id="ARBA00008390"/>
    </source>
</evidence>
<dbReference type="InterPro" id="IPR012674">
    <property type="entry name" value="Calycin"/>
</dbReference>
<evidence type="ECO:0000259" key="7">
    <source>
        <dbReference type="PROSITE" id="PS00214"/>
    </source>
</evidence>
<reference evidence="8 9" key="1">
    <citation type="journal article" date="2007" name="Nature">
        <title>Evolution of genes and genomes on the Drosophila phylogeny.</title>
        <authorList>
            <consortium name="Drosophila 12 Genomes Consortium"/>
            <person name="Clark A.G."/>
            <person name="Eisen M.B."/>
            <person name="Smith D.R."/>
            <person name="Bergman C.M."/>
            <person name="Oliver B."/>
            <person name="Markow T.A."/>
            <person name="Kaufman T.C."/>
            <person name="Kellis M."/>
            <person name="Gelbart W."/>
            <person name="Iyer V.N."/>
            <person name="Pollard D.A."/>
            <person name="Sackton T.B."/>
            <person name="Larracuente A.M."/>
            <person name="Singh N.D."/>
            <person name="Abad J.P."/>
            <person name="Abt D.N."/>
            <person name="Adryan B."/>
            <person name="Aguade M."/>
            <person name="Akashi H."/>
            <person name="Anderson W.W."/>
            <person name="Aquadro C.F."/>
            <person name="Ardell D.H."/>
            <person name="Arguello R."/>
            <person name="Artieri C.G."/>
            <person name="Barbash D.A."/>
            <person name="Barker D."/>
            <person name="Barsanti P."/>
            <person name="Batterham P."/>
            <person name="Batzoglou S."/>
            <person name="Begun D."/>
            <person name="Bhutkar A."/>
            <person name="Blanco E."/>
            <person name="Bosak S.A."/>
            <person name="Bradley R.K."/>
            <person name="Brand A.D."/>
            <person name="Brent M.R."/>
            <person name="Brooks A.N."/>
            <person name="Brown R.H."/>
            <person name="Butlin R.K."/>
            <person name="Caggese C."/>
            <person name="Calvi B.R."/>
            <person name="Bernardo de Carvalho A."/>
            <person name="Caspi A."/>
            <person name="Castrezana S."/>
            <person name="Celniker S.E."/>
            <person name="Chang J.L."/>
            <person name="Chapple C."/>
            <person name="Chatterji S."/>
            <person name="Chinwalla A."/>
            <person name="Civetta A."/>
            <person name="Clifton S.W."/>
            <person name="Comeron J.M."/>
            <person name="Costello J.C."/>
            <person name="Coyne J.A."/>
            <person name="Daub J."/>
            <person name="David R.G."/>
            <person name="Delcher A.L."/>
            <person name="Delehaunty K."/>
            <person name="Do C.B."/>
            <person name="Ebling H."/>
            <person name="Edwards K."/>
            <person name="Eickbush T."/>
            <person name="Evans J.D."/>
            <person name="Filipski A."/>
            <person name="Findeiss S."/>
            <person name="Freyhult E."/>
            <person name="Fulton L."/>
            <person name="Fulton R."/>
            <person name="Garcia A.C."/>
            <person name="Gardiner A."/>
            <person name="Garfield D.A."/>
            <person name="Garvin B.E."/>
            <person name="Gibson G."/>
            <person name="Gilbert D."/>
            <person name="Gnerre S."/>
            <person name="Godfrey J."/>
            <person name="Good R."/>
            <person name="Gotea V."/>
            <person name="Gravely B."/>
            <person name="Greenberg A.J."/>
            <person name="Griffiths-Jones S."/>
            <person name="Gross S."/>
            <person name="Guigo R."/>
            <person name="Gustafson E.A."/>
            <person name="Haerty W."/>
            <person name="Hahn M.W."/>
            <person name="Halligan D.L."/>
            <person name="Halpern A.L."/>
            <person name="Halter G.M."/>
            <person name="Han M.V."/>
            <person name="Heger A."/>
            <person name="Hillier L."/>
            <person name="Hinrichs A.S."/>
            <person name="Holmes I."/>
            <person name="Hoskins R.A."/>
            <person name="Hubisz M.J."/>
            <person name="Hultmark D."/>
            <person name="Huntley M.A."/>
            <person name="Jaffe D.B."/>
            <person name="Jagadeeshan S."/>
            <person name="Jeck W.R."/>
            <person name="Johnson J."/>
            <person name="Jones C.D."/>
            <person name="Jordan W.C."/>
            <person name="Karpen G.H."/>
            <person name="Kataoka E."/>
            <person name="Keightley P.D."/>
            <person name="Kheradpour P."/>
            <person name="Kirkness E.F."/>
            <person name="Koerich L.B."/>
            <person name="Kristiansen K."/>
            <person name="Kudrna D."/>
            <person name="Kulathinal R.J."/>
            <person name="Kumar S."/>
            <person name="Kwok R."/>
            <person name="Lander E."/>
            <person name="Langley C.H."/>
            <person name="Lapoint R."/>
            <person name="Lazzaro B.P."/>
            <person name="Lee S.J."/>
            <person name="Levesque L."/>
            <person name="Li R."/>
            <person name="Lin C.F."/>
            <person name="Lin M.F."/>
            <person name="Lindblad-Toh K."/>
            <person name="Llopart A."/>
            <person name="Long M."/>
            <person name="Low L."/>
            <person name="Lozovsky E."/>
            <person name="Lu J."/>
            <person name="Luo M."/>
            <person name="Machado C.A."/>
            <person name="Makalowski W."/>
            <person name="Marzo M."/>
            <person name="Matsuda M."/>
            <person name="Matzkin L."/>
            <person name="McAllister B."/>
            <person name="McBride C.S."/>
            <person name="McKernan B."/>
            <person name="McKernan K."/>
            <person name="Mendez-Lago M."/>
            <person name="Minx P."/>
            <person name="Mollenhauer M.U."/>
            <person name="Montooth K."/>
            <person name="Mount S.M."/>
            <person name="Mu X."/>
            <person name="Myers E."/>
            <person name="Negre B."/>
            <person name="Newfeld S."/>
            <person name="Nielsen R."/>
            <person name="Noor M.A."/>
            <person name="O'Grady P."/>
            <person name="Pachter L."/>
            <person name="Papaceit M."/>
            <person name="Parisi M.J."/>
            <person name="Parisi M."/>
            <person name="Parts L."/>
            <person name="Pedersen J.S."/>
            <person name="Pesole G."/>
            <person name="Phillippy A.M."/>
            <person name="Ponting C.P."/>
            <person name="Pop M."/>
            <person name="Porcelli D."/>
            <person name="Powell J.R."/>
            <person name="Prohaska S."/>
            <person name="Pruitt K."/>
            <person name="Puig M."/>
            <person name="Quesneville H."/>
            <person name="Ram K.R."/>
            <person name="Rand D."/>
            <person name="Rasmussen M.D."/>
            <person name="Reed L.K."/>
            <person name="Reenan R."/>
            <person name="Reily A."/>
            <person name="Remington K.A."/>
            <person name="Rieger T.T."/>
            <person name="Ritchie M.G."/>
            <person name="Robin C."/>
            <person name="Rogers Y.H."/>
            <person name="Rohde C."/>
            <person name="Rozas J."/>
            <person name="Rubenfield M.J."/>
            <person name="Ruiz A."/>
            <person name="Russo S."/>
            <person name="Salzberg S.L."/>
            <person name="Sanchez-Gracia A."/>
            <person name="Saranga D.J."/>
            <person name="Sato H."/>
            <person name="Schaeffer S.W."/>
            <person name="Schatz M.C."/>
            <person name="Schlenke T."/>
            <person name="Schwartz R."/>
            <person name="Segarra C."/>
            <person name="Singh R.S."/>
            <person name="Sirot L."/>
            <person name="Sirota M."/>
            <person name="Sisneros N.B."/>
            <person name="Smith C.D."/>
            <person name="Smith T.F."/>
            <person name="Spieth J."/>
            <person name="Stage D.E."/>
            <person name="Stark A."/>
            <person name="Stephan W."/>
            <person name="Strausberg R.L."/>
            <person name="Strempel S."/>
            <person name="Sturgill D."/>
            <person name="Sutton G."/>
            <person name="Sutton G.G."/>
            <person name="Tao W."/>
            <person name="Teichmann S."/>
            <person name="Tobari Y.N."/>
            <person name="Tomimura Y."/>
            <person name="Tsolas J.M."/>
            <person name="Valente V.L."/>
            <person name="Venter E."/>
            <person name="Venter J.C."/>
            <person name="Vicario S."/>
            <person name="Vieira F.G."/>
            <person name="Vilella A.J."/>
            <person name="Villasante A."/>
            <person name="Walenz B."/>
            <person name="Wang J."/>
            <person name="Wasserman M."/>
            <person name="Watts T."/>
            <person name="Wilson D."/>
            <person name="Wilson R.K."/>
            <person name="Wing R.A."/>
            <person name="Wolfner M.F."/>
            <person name="Wong A."/>
            <person name="Wong G.K."/>
            <person name="Wu C.I."/>
            <person name="Wu G."/>
            <person name="Yamamoto D."/>
            <person name="Yang H.P."/>
            <person name="Yang S.P."/>
            <person name="Yorke J.A."/>
            <person name="Yoshida K."/>
            <person name="Zdobnov E."/>
            <person name="Zhang P."/>
            <person name="Zhang Y."/>
            <person name="Zimin A.V."/>
            <person name="Baldwin J."/>
            <person name="Abdouelleil A."/>
            <person name="Abdulkadir J."/>
            <person name="Abebe A."/>
            <person name="Abera B."/>
            <person name="Abreu J."/>
            <person name="Acer S.C."/>
            <person name="Aftuck L."/>
            <person name="Alexander A."/>
            <person name="An P."/>
            <person name="Anderson E."/>
            <person name="Anderson S."/>
            <person name="Arachi H."/>
            <person name="Azer M."/>
            <person name="Bachantsang P."/>
            <person name="Barry A."/>
            <person name="Bayul T."/>
            <person name="Berlin A."/>
            <person name="Bessette D."/>
            <person name="Bloom T."/>
            <person name="Blye J."/>
            <person name="Boguslavskiy L."/>
            <person name="Bonnet C."/>
            <person name="Boukhgalter B."/>
            <person name="Bourzgui I."/>
            <person name="Brown A."/>
            <person name="Cahill P."/>
            <person name="Channer S."/>
            <person name="Cheshatsang Y."/>
            <person name="Chuda L."/>
            <person name="Citroen M."/>
            <person name="Collymore A."/>
            <person name="Cooke P."/>
            <person name="Costello M."/>
            <person name="D'Aco K."/>
            <person name="Daza R."/>
            <person name="De Haan G."/>
            <person name="DeGray S."/>
            <person name="DeMaso C."/>
            <person name="Dhargay N."/>
            <person name="Dooley K."/>
            <person name="Dooley E."/>
            <person name="Doricent M."/>
            <person name="Dorje P."/>
            <person name="Dorjee K."/>
            <person name="Dupes A."/>
            <person name="Elong R."/>
            <person name="Falk J."/>
            <person name="Farina A."/>
            <person name="Faro S."/>
            <person name="Ferguson D."/>
            <person name="Fisher S."/>
            <person name="Foley C.D."/>
            <person name="Franke A."/>
            <person name="Friedrich D."/>
            <person name="Gadbois L."/>
            <person name="Gearin G."/>
            <person name="Gearin C.R."/>
            <person name="Giannoukos G."/>
            <person name="Goode T."/>
            <person name="Graham J."/>
            <person name="Grandbois E."/>
            <person name="Grewal S."/>
            <person name="Gyaltsen K."/>
            <person name="Hafez N."/>
            <person name="Hagos B."/>
            <person name="Hall J."/>
            <person name="Henson C."/>
            <person name="Hollinger A."/>
            <person name="Honan T."/>
            <person name="Huard M.D."/>
            <person name="Hughes L."/>
            <person name="Hurhula B."/>
            <person name="Husby M.E."/>
            <person name="Kamat A."/>
            <person name="Kanga B."/>
            <person name="Kashin S."/>
            <person name="Khazanovich D."/>
            <person name="Kisner P."/>
            <person name="Lance K."/>
            <person name="Lara M."/>
            <person name="Lee W."/>
            <person name="Lennon N."/>
            <person name="Letendre F."/>
            <person name="LeVine R."/>
            <person name="Lipovsky A."/>
            <person name="Liu X."/>
            <person name="Liu J."/>
            <person name="Liu S."/>
            <person name="Lokyitsang T."/>
            <person name="Lokyitsang Y."/>
            <person name="Lubonja R."/>
            <person name="Lui A."/>
            <person name="MacDonald P."/>
            <person name="Magnisalis V."/>
            <person name="Maru K."/>
            <person name="Matthews C."/>
            <person name="McCusker W."/>
            <person name="McDonough S."/>
            <person name="Mehta T."/>
            <person name="Meldrim J."/>
            <person name="Meneus L."/>
            <person name="Mihai O."/>
            <person name="Mihalev A."/>
            <person name="Mihova T."/>
            <person name="Mittelman R."/>
            <person name="Mlenga V."/>
            <person name="Montmayeur A."/>
            <person name="Mulrain L."/>
            <person name="Navidi A."/>
            <person name="Naylor J."/>
            <person name="Negash T."/>
            <person name="Nguyen T."/>
            <person name="Nguyen N."/>
            <person name="Nicol R."/>
            <person name="Norbu C."/>
            <person name="Norbu N."/>
            <person name="Novod N."/>
            <person name="O'Neill B."/>
            <person name="Osman S."/>
            <person name="Markiewicz E."/>
            <person name="Oyono O.L."/>
            <person name="Patti C."/>
            <person name="Phunkhang P."/>
            <person name="Pierre F."/>
            <person name="Priest M."/>
            <person name="Raghuraman S."/>
            <person name="Rege F."/>
            <person name="Reyes R."/>
            <person name="Rise C."/>
            <person name="Rogov P."/>
            <person name="Ross K."/>
            <person name="Ryan E."/>
            <person name="Settipalli S."/>
            <person name="Shea T."/>
            <person name="Sherpa N."/>
            <person name="Shi L."/>
            <person name="Shih D."/>
            <person name="Sparrow T."/>
            <person name="Spaulding J."/>
            <person name="Stalker J."/>
            <person name="Stange-Thomann N."/>
            <person name="Stavropoulos S."/>
            <person name="Stone C."/>
            <person name="Strader C."/>
            <person name="Tesfaye S."/>
            <person name="Thomson T."/>
            <person name="Thoulutsang Y."/>
            <person name="Thoulutsang D."/>
            <person name="Topham K."/>
            <person name="Topping I."/>
            <person name="Tsamla T."/>
            <person name="Vassiliev H."/>
            <person name="Vo A."/>
            <person name="Wangchuk T."/>
            <person name="Wangdi T."/>
            <person name="Weiand M."/>
            <person name="Wilkinson J."/>
            <person name="Wilson A."/>
            <person name="Yadav S."/>
            <person name="Young G."/>
            <person name="Yu Q."/>
            <person name="Zembek L."/>
            <person name="Zhong D."/>
            <person name="Zimmer A."/>
            <person name="Zwirko Z."/>
            <person name="Jaffe D.B."/>
            <person name="Alvarez P."/>
            <person name="Brockman W."/>
            <person name="Butler J."/>
            <person name="Chin C."/>
            <person name="Gnerre S."/>
            <person name="Grabherr M."/>
            <person name="Kleber M."/>
            <person name="Mauceli E."/>
            <person name="MacCallum I."/>
        </authorList>
    </citation>
    <scope>NUCLEOTIDE SEQUENCE [LARGE SCALE GENOMIC DNA]</scope>
    <source>
        <strain evidence="9">Tucson 14024-0371.13</strain>
    </source>
</reference>
<dbReference type="SMR" id="B3M0Y2"/>
<proteinExistence type="inferred from homology"/>
<dbReference type="AlphaFoldDB" id="B3M0Y2"/>
<dbReference type="PROSITE" id="PS00214">
    <property type="entry name" value="FABP"/>
    <property type="match status" value="1"/>
</dbReference>
<comment type="similarity">
    <text evidence="1 6">Belongs to the calycin superfamily. Fatty-acid binding protein (FABP) family.</text>
</comment>
<organism evidence="8 9">
    <name type="scientific">Drosophila ananassae</name>
    <name type="common">Fruit fly</name>
    <dbReference type="NCBI Taxonomy" id="7217"/>
    <lineage>
        <taxon>Eukaryota</taxon>
        <taxon>Metazoa</taxon>
        <taxon>Ecdysozoa</taxon>
        <taxon>Arthropoda</taxon>
        <taxon>Hexapoda</taxon>
        <taxon>Insecta</taxon>
        <taxon>Pterygota</taxon>
        <taxon>Neoptera</taxon>
        <taxon>Endopterygota</taxon>
        <taxon>Diptera</taxon>
        <taxon>Brachycera</taxon>
        <taxon>Muscomorpha</taxon>
        <taxon>Ephydroidea</taxon>
        <taxon>Drosophilidae</taxon>
        <taxon>Drosophila</taxon>
        <taxon>Sophophora</taxon>
    </lineage>
</organism>
<dbReference type="GeneID" id="6499432"/>
<dbReference type="SUPFAM" id="SSF50814">
    <property type="entry name" value="Lipocalins"/>
    <property type="match status" value="1"/>
</dbReference>
<dbReference type="PANTHER" id="PTHR11955">
    <property type="entry name" value="FATTY ACID BINDING PROTEIN"/>
    <property type="match status" value="1"/>
</dbReference>
<dbReference type="EMBL" id="CH902617">
    <property type="protein sequence ID" value="EDV43211.2"/>
    <property type="molecule type" value="Genomic_DNA"/>
</dbReference>
<evidence type="ECO:0000256" key="6">
    <source>
        <dbReference type="RuleBase" id="RU003696"/>
    </source>
</evidence>
<keyword evidence="2" id="KW-0446">Lipid-binding</keyword>
<name>B3M0Y2_DROAN</name>
<dbReference type="GO" id="GO:0005504">
    <property type="term" value="F:fatty acid binding"/>
    <property type="evidence" value="ECO:0007669"/>
    <property type="project" value="UniProtKB-ARBA"/>
</dbReference>
<dbReference type="HOGENOM" id="CLU_113772_0_3_1"/>
<dbReference type="CTD" id="3772232"/>
<dbReference type="InterPro" id="IPR000566">
    <property type="entry name" value="Lipocln_cytosolic_FA-bd_dom"/>
</dbReference>
<dbReference type="FunFam" id="2.40.128.20:FF:000001">
    <property type="entry name" value="Fatty acid-binding protein, adipocyte"/>
    <property type="match status" value="1"/>
</dbReference>
<keyword evidence="9" id="KW-1185">Reference proteome</keyword>
<dbReference type="CDD" id="cd19852">
    <property type="entry name" value="FABP_pancrustacea"/>
    <property type="match status" value="1"/>
</dbReference>
<dbReference type="Pfam" id="PF00061">
    <property type="entry name" value="Lipocalin"/>
    <property type="match status" value="1"/>
</dbReference>
<dbReference type="PRINTS" id="PR00178">
    <property type="entry name" value="FATTYACIDBP"/>
</dbReference>
<dbReference type="InParanoid" id="B3M0Y2"/>
<evidence type="ECO:0000256" key="5">
    <source>
        <dbReference type="ARBA" id="ARBA00081149"/>
    </source>
</evidence>
<gene>
    <name evidence="8" type="primary">Dana\GF16638</name>
    <name evidence="8" type="synonym">dana_GLEANR_17905</name>
    <name evidence="8" type="ORF">GF16638</name>
</gene>
<dbReference type="STRING" id="7217.B3M0Y2"/>
<dbReference type="Gene3D" id="2.40.128.20">
    <property type="match status" value="1"/>
</dbReference>
<evidence type="ECO:0000313" key="9">
    <source>
        <dbReference type="Proteomes" id="UP000007801"/>
    </source>
</evidence>
<evidence type="ECO:0000256" key="3">
    <source>
        <dbReference type="ARBA" id="ARBA00057009"/>
    </source>
</evidence>
<dbReference type="OrthoDB" id="354351at2759"/>
<dbReference type="Proteomes" id="UP000007801">
    <property type="component" value="Unassembled WGS sequence"/>
</dbReference>
<dbReference type="InterPro" id="IPR000463">
    <property type="entry name" value="Fatty_acid-bd"/>
</dbReference>
<dbReference type="GO" id="GO:0007616">
    <property type="term" value="P:long-term memory"/>
    <property type="evidence" value="ECO:0007669"/>
    <property type="project" value="EnsemblMetazoa"/>
</dbReference>
<accession>B3M0Y2</accession>
<dbReference type="FunCoup" id="B3M0Y2">
    <property type="interactions" value="152"/>
</dbReference>
<keyword evidence="6" id="KW-0813">Transport</keyword>
<dbReference type="eggNOG" id="KOG4015">
    <property type="taxonomic scope" value="Eukaryota"/>
</dbReference>